<evidence type="ECO:0000256" key="5">
    <source>
        <dbReference type="ARBA" id="ARBA00022519"/>
    </source>
</evidence>
<dbReference type="Pfam" id="PF26002">
    <property type="entry name" value="Beta-barrel_AprE"/>
    <property type="match status" value="1"/>
</dbReference>
<keyword evidence="5 9" id="KW-0997">Cell inner membrane</keyword>
<comment type="caution">
    <text evidence="13">The sequence shown here is derived from an EMBL/GenBank/DDBJ whole genome shotgun (WGS) entry which is preliminary data.</text>
</comment>
<feature type="domain" description="AprE-like beta-barrel" evidence="12">
    <location>
        <begin position="331"/>
        <end position="419"/>
    </location>
</feature>
<reference evidence="14" key="1">
    <citation type="submission" date="2017-08" db="EMBL/GenBank/DDBJ databases">
        <title>A dynamic microbial community with high functional redundancy inhabits the cold, oxic subseafloor aquifer.</title>
        <authorList>
            <person name="Tully B.J."/>
            <person name="Wheat C.G."/>
            <person name="Glazer B.T."/>
            <person name="Huber J.A."/>
        </authorList>
    </citation>
    <scope>NUCLEOTIDE SEQUENCE [LARGE SCALE GENOMIC DNA]</scope>
</reference>
<feature type="transmembrane region" description="Helical" evidence="9">
    <location>
        <begin position="28"/>
        <end position="46"/>
    </location>
</feature>
<dbReference type="Gene3D" id="2.40.30.170">
    <property type="match status" value="1"/>
</dbReference>
<dbReference type="Proteomes" id="UP000218767">
    <property type="component" value="Unassembled WGS sequence"/>
</dbReference>
<gene>
    <name evidence="13" type="ORF">COB20_09050</name>
</gene>
<dbReference type="GO" id="GO:0015031">
    <property type="term" value="P:protein transport"/>
    <property type="evidence" value="ECO:0007669"/>
    <property type="project" value="InterPro"/>
</dbReference>
<keyword evidence="7 9" id="KW-1133">Transmembrane helix</keyword>
<evidence type="ECO:0000256" key="9">
    <source>
        <dbReference type="RuleBase" id="RU365093"/>
    </source>
</evidence>
<evidence type="ECO:0000313" key="14">
    <source>
        <dbReference type="Proteomes" id="UP000218767"/>
    </source>
</evidence>
<feature type="domain" description="AprE-like long alpha-helical hairpin" evidence="11">
    <location>
        <begin position="103"/>
        <end position="289"/>
    </location>
</feature>
<keyword evidence="8 9" id="KW-0472">Membrane</keyword>
<evidence type="ECO:0000256" key="2">
    <source>
        <dbReference type="ARBA" id="ARBA00009477"/>
    </source>
</evidence>
<evidence type="ECO:0000256" key="6">
    <source>
        <dbReference type="ARBA" id="ARBA00022692"/>
    </source>
</evidence>
<dbReference type="PRINTS" id="PR01490">
    <property type="entry name" value="RTXTOXIND"/>
</dbReference>
<dbReference type="GO" id="GO:0005886">
    <property type="term" value="C:plasma membrane"/>
    <property type="evidence" value="ECO:0007669"/>
    <property type="project" value="UniProtKB-SubCell"/>
</dbReference>
<dbReference type="InterPro" id="IPR010129">
    <property type="entry name" value="T1SS_HlyD"/>
</dbReference>
<accession>A0A2A4X3C6</accession>
<dbReference type="Pfam" id="PF25994">
    <property type="entry name" value="HH_AprE"/>
    <property type="match status" value="1"/>
</dbReference>
<evidence type="ECO:0000256" key="8">
    <source>
        <dbReference type="ARBA" id="ARBA00023136"/>
    </source>
</evidence>
<keyword evidence="10" id="KW-0175">Coiled coil</keyword>
<protein>
    <recommendedName>
        <fullName evidence="9">Membrane fusion protein (MFP) family protein</fullName>
    </recommendedName>
</protein>
<proteinExistence type="inferred from homology"/>
<keyword evidence="3 9" id="KW-0813">Transport</keyword>
<keyword evidence="4 9" id="KW-1003">Cell membrane</keyword>
<dbReference type="InterPro" id="IPR050739">
    <property type="entry name" value="MFP"/>
</dbReference>
<keyword evidence="6 9" id="KW-0812">Transmembrane</keyword>
<sequence>MDLTLLNNSPAIDPSIEALTSMETPKRFGLGLFFLVFGVFGLWATLAPIEGAAHAPGTVAVKSYKKIVQHLEGGIVSEIRVRDGDFVNAGDPLLILDNTQSLSQLEIVNAQFVADKALEARLIAERDELNSVSYPPILSNSEFNASTEIDAQSQIFDARRITLQGSVEVLQQRIGQLQSSLVGLHALKESKEELARSYDDELQDVRALLEDGFSNRTRLRELERNSASFKGEAAELTASISSTQIKVGETRLQILQQENEFRNDVIGQLAETQTRLKDSTERINALQDVVSRTIVRAPVAGRVNGMQTHTEGGVVIAASEIAQIVPQSEELIIEARLSPLDIDRVSEGQEAIIRFSTFSRNVVPTIFGNVISISADSFIDELTGASYYMARIEVNPDGLEDLSDLALIPGMPAEAFISSGSRTLLQYLFKPLSNSIARSLIED</sequence>
<evidence type="ECO:0000259" key="12">
    <source>
        <dbReference type="Pfam" id="PF26002"/>
    </source>
</evidence>
<evidence type="ECO:0000256" key="7">
    <source>
        <dbReference type="ARBA" id="ARBA00022989"/>
    </source>
</evidence>
<evidence type="ECO:0000313" key="13">
    <source>
        <dbReference type="EMBL" id="PCI77070.1"/>
    </source>
</evidence>
<name>A0A2A4X3C6_9GAMM</name>
<dbReference type="InterPro" id="IPR058781">
    <property type="entry name" value="HH_AprE-like"/>
</dbReference>
<dbReference type="PANTHER" id="PTHR30386:SF17">
    <property type="entry name" value="ALKALINE PROTEASE SECRETION PROTEIN APRE"/>
    <property type="match status" value="1"/>
</dbReference>
<dbReference type="Gene3D" id="2.40.50.100">
    <property type="match status" value="1"/>
</dbReference>
<dbReference type="AlphaFoldDB" id="A0A2A4X3C6"/>
<dbReference type="EMBL" id="NVUL01000049">
    <property type="protein sequence ID" value="PCI77070.1"/>
    <property type="molecule type" value="Genomic_DNA"/>
</dbReference>
<dbReference type="PANTHER" id="PTHR30386">
    <property type="entry name" value="MEMBRANE FUSION SUBUNIT OF EMRAB-TOLC MULTIDRUG EFFLUX PUMP"/>
    <property type="match status" value="1"/>
</dbReference>
<evidence type="ECO:0000256" key="10">
    <source>
        <dbReference type="SAM" id="Coils"/>
    </source>
</evidence>
<comment type="subcellular location">
    <subcellularLocation>
        <location evidence="1 9">Cell inner membrane</location>
        <topology evidence="1 9">Single-pass membrane protein</topology>
    </subcellularLocation>
</comment>
<evidence type="ECO:0000256" key="4">
    <source>
        <dbReference type="ARBA" id="ARBA00022475"/>
    </source>
</evidence>
<dbReference type="NCBIfam" id="TIGR01843">
    <property type="entry name" value="type_I_hlyD"/>
    <property type="match status" value="1"/>
</dbReference>
<evidence type="ECO:0000256" key="3">
    <source>
        <dbReference type="ARBA" id="ARBA00022448"/>
    </source>
</evidence>
<dbReference type="InterPro" id="IPR058982">
    <property type="entry name" value="Beta-barrel_AprE"/>
</dbReference>
<evidence type="ECO:0000259" key="11">
    <source>
        <dbReference type="Pfam" id="PF25994"/>
    </source>
</evidence>
<evidence type="ECO:0000256" key="1">
    <source>
        <dbReference type="ARBA" id="ARBA00004377"/>
    </source>
</evidence>
<feature type="coiled-coil region" evidence="10">
    <location>
        <begin position="184"/>
        <end position="239"/>
    </location>
</feature>
<comment type="similarity">
    <text evidence="2 9">Belongs to the membrane fusion protein (MFP) (TC 8.A.1) family.</text>
</comment>
<organism evidence="13 14">
    <name type="scientific">SAR86 cluster bacterium</name>
    <dbReference type="NCBI Taxonomy" id="2030880"/>
    <lineage>
        <taxon>Bacteria</taxon>
        <taxon>Pseudomonadati</taxon>
        <taxon>Pseudomonadota</taxon>
        <taxon>Gammaproteobacteria</taxon>
        <taxon>SAR86 cluster</taxon>
    </lineage>
</organism>